<proteinExistence type="predicted"/>
<dbReference type="Proteomes" id="UP001180020">
    <property type="component" value="Unassembled WGS sequence"/>
</dbReference>
<evidence type="ECO:0000313" key="2">
    <source>
        <dbReference type="EMBL" id="KAK1299298.1"/>
    </source>
</evidence>
<comment type="caution">
    <text evidence="2">The sequence shown here is derived from an EMBL/GenBank/DDBJ whole genome shotgun (WGS) entry which is preliminary data.</text>
</comment>
<feature type="compositionally biased region" description="Basic and acidic residues" evidence="1">
    <location>
        <begin position="80"/>
        <end position="90"/>
    </location>
</feature>
<keyword evidence="3" id="KW-1185">Reference proteome</keyword>
<reference evidence="2" key="1">
    <citation type="journal article" date="2023" name="Nat. Commun.">
        <title>Diploid and tetraploid genomes of Acorus and the evolution of monocots.</title>
        <authorList>
            <person name="Ma L."/>
            <person name="Liu K.W."/>
            <person name="Li Z."/>
            <person name="Hsiao Y.Y."/>
            <person name="Qi Y."/>
            <person name="Fu T."/>
            <person name="Tang G.D."/>
            <person name="Zhang D."/>
            <person name="Sun W.H."/>
            <person name="Liu D.K."/>
            <person name="Li Y."/>
            <person name="Chen G.Z."/>
            <person name="Liu X.D."/>
            <person name="Liao X.Y."/>
            <person name="Jiang Y.T."/>
            <person name="Yu X."/>
            <person name="Hao Y."/>
            <person name="Huang J."/>
            <person name="Zhao X.W."/>
            <person name="Ke S."/>
            <person name="Chen Y.Y."/>
            <person name="Wu W.L."/>
            <person name="Hsu J.L."/>
            <person name="Lin Y.F."/>
            <person name="Huang M.D."/>
            <person name="Li C.Y."/>
            <person name="Huang L."/>
            <person name="Wang Z.W."/>
            <person name="Zhao X."/>
            <person name="Zhong W.Y."/>
            <person name="Peng D.H."/>
            <person name="Ahmad S."/>
            <person name="Lan S."/>
            <person name="Zhang J.S."/>
            <person name="Tsai W.C."/>
            <person name="Van de Peer Y."/>
            <person name="Liu Z.J."/>
        </authorList>
    </citation>
    <scope>NUCLEOTIDE SEQUENCE</scope>
    <source>
        <strain evidence="2">CP</strain>
    </source>
</reference>
<evidence type="ECO:0000256" key="1">
    <source>
        <dbReference type="SAM" id="MobiDB-lite"/>
    </source>
</evidence>
<dbReference type="AlphaFoldDB" id="A0AAV9DFW0"/>
<sequence>MERWDQMLLKGGFGISELDQYYCGPVASDAVSDETSAADDTVDDVEPEEQASPLGAANGRCGRDVGRSIAGPSHPMVDVNRTRSSDAMDP</sequence>
<name>A0AAV9DFW0_ACOCL</name>
<gene>
    <name evidence="2" type="ORF">QJS10_CPB14g00835</name>
</gene>
<feature type="compositionally biased region" description="Acidic residues" evidence="1">
    <location>
        <begin position="36"/>
        <end position="49"/>
    </location>
</feature>
<evidence type="ECO:0000313" key="3">
    <source>
        <dbReference type="Proteomes" id="UP001180020"/>
    </source>
</evidence>
<feature type="region of interest" description="Disordered" evidence="1">
    <location>
        <begin position="30"/>
        <end position="90"/>
    </location>
</feature>
<protein>
    <submittedName>
        <fullName evidence="2">Uncharacterized protein</fullName>
    </submittedName>
</protein>
<organism evidence="2 3">
    <name type="scientific">Acorus calamus</name>
    <name type="common">Sweet flag</name>
    <dbReference type="NCBI Taxonomy" id="4465"/>
    <lineage>
        <taxon>Eukaryota</taxon>
        <taxon>Viridiplantae</taxon>
        <taxon>Streptophyta</taxon>
        <taxon>Embryophyta</taxon>
        <taxon>Tracheophyta</taxon>
        <taxon>Spermatophyta</taxon>
        <taxon>Magnoliopsida</taxon>
        <taxon>Liliopsida</taxon>
        <taxon>Acoraceae</taxon>
        <taxon>Acorus</taxon>
    </lineage>
</organism>
<reference evidence="2" key="2">
    <citation type="submission" date="2023-06" db="EMBL/GenBank/DDBJ databases">
        <authorList>
            <person name="Ma L."/>
            <person name="Liu K.-W."/>
            <person name="Li Z."/>
            <person name="Hsiao Y.-Y."/>
            <person name="Qi Y."/>
            <person name="Fu T."/>
            <person name="Tang G."/>
            <person name="Zhang D."/>
            <person name="Sun W.-H."/>
            <person name="Liu D.-K."/>
            <person name="Li Y."/>
            <person name="Chen G.-Z."/>
            <person name="Liu X.-D."/>
            <person name="Liao X.-Y."/>
            <person name="Jiang Y.-T."/>
            <person name="Yu X."/>
            <person name="Hao Y."/>
            <person name="Huang J."/>
            <person name="Zhao X.-W."/>
            <person name="Ke S."/>
            <person name="Chen Y.-Y."/>
            <person name="Wu W.-L."/>
            <person name="Hsu J.-L."/>
            <person name="Lin Y.-F."/>
            <person name="Huang M.-D."/>
            <person name="Li C.-Y."/>
            <person name="Huang L."/>
            <person name="Wang Z.-W."/>
            <person name="Zhao X."/>
            <person name="Zhong W.-Y."/>
            <person name="Peng D.-H."/>
            <person name="Ahmad S."/>
            <person name="Lan S."/>
            <person name="Zhang J.-S."/>
            <person name="Tsai W.-C."/>
            <person name="Van De Peer Y."/>
            <person name="Liu Z.-J."/>
        </authorList>
    </citation>
    <scope>NUCLEOTIDE SEQUENCE</scope>
    <source>
        <strain evidence="2">CP</strain>
        <tissue evidence="2">Leaves</tissue>
    </source>
</reference>
<dbReference type="EMBL" id="JAUJYO010000014">
    <property type="protein sequence ID" value="KAK1299298.1"/>
    <property type="molecule type" value="Genomic_DNA"/>
</dbReference>
<accession>A0AAV9DFW0</accession>